<dbReference type="AlphaFoldDB" id="F4WCA5"/>
<keyword evidence="3" id="KW-1185">Reference proteome</keyword>
<evidence type="ECO:0000313" key="3">
    <source>
        <dbReference type="Proteomes" id="UP000007755"/>
    </source>
</evidence>
<evidence type="ECO:0000313" key="2">
    <source>
        <dbReference type="EMBL" id="EGI68085.1"/>
    </source>
</evidence>
<organism evidence="3">
    <name type="scientific">Acromyrmex echinatior</name>
    <name type="common">Panamanian leafcutter ant</name>
    <name type="synonym">Acromyrmex octospinosus echinatior</name>
    <dbReference type="NCBI Taxonomy" id="103372"/>
    <lineage>
        <taxon>Eukaryota</taxon>
        <taxon>Metazoa</taxon>
        <taxon>Ecdysozoa</taxon>
        <taxon>Arthropoda</taxon>
        <taxon>Hexapoda</taxon>
        <taxon>Insecta</taxon>
        <taxon>Pterygota</taxon>
        <taxon>Neoptera</taxon>
        <taxon>Endopterygota</taxon>
        <taxon>Hymenoptera</taxon>
        <taxon>Apocrita</taxon>
        <taxon>Aculeata</taxon>
        <taxon>Formicoidea</taxon>
        <taxon>Formicidae</taxon>
        <taxon>Myrmicinae</taxon>
        <taxon>Acromyrmex</taxon>
    </lineage>
</organism>
<gene>
    <name evidence="2" type="ORF">G5I_03179</name>
</gene>
<dbReference type="Proteomes" id="UP000007755">
    <property type="component" value="Unassembled WGS sequence"/>
</dbReference>
<sequence length="410" mass="46975">MVSRPYQKIESRGWRGSYDLINNRDSAPLDLRASRLADDLTLREEREKKSTAGEVKGRKKVGKKVAIADKIYYYGEERYIRDKFYSDKDSHTVCHNAIIAILQFRIRHYDEVDVKRGKSSDLNQSYGRLGSFPKQDGRKTRQRKKEPRQYITPSAVRRGRPAKIAITPAESNEIKLHYLACHGAINHTPFSRPSPRRAPSTSVLRPPSSATARREFALLFASFDWRITIAFFSEIPPGFSATIIPGYGTDILDVPPILFHFLSKNGAHKHREGCDGGMRSTAYRYSGSSGGLRTRFSWDAVEVSTELWSLRQRRGQKVDECVREAEEERDREMKSCRCFLTGWRRAEEAGSRVEIEPHDFLRWERKDIDGYGDLMAYCSASDADIVERYRFVMSSVTLPDVGVQGRNPVY</sequence>
<dbReference type="EMBL" id="GL888070">
    <property type="protein sequence ID" value="EGI68085.1"/>
    <property type="molecule type" value="Genomic_DNA"/>
</dbReference>
<dbReference type="InParanoid" id="F4WCA5"/>
<feature type="region of interest" description="Disordered" evidence="1">
    <location>
        <begin position="117"/>
        <end position="149"/>
    </location>
</feature>
<reference evidence="2" key="1">
    <citation type="submission" date="2011-02" db="EMBL/GenBank/DDBJ databases">
        <title>The genome of the leaf-cutting ant Acromyrmex echinatior suggests key adaptations to social evolution and fungus farming.</title>
        <authorList>
            <person name="Nygaard S."/>
            <person name="Zhang G."/>
        </authorList>
    </citation>
    <scope>NUCLEOTIDE SEQUENCE</scope>
</reference>
<protein>
    <submittedName>
        <fullName evidence="2">Uncharacterized protein</fullName>
    </submittedName>
</protein>
<name>F4WCA5_ACREC</name>
<evidence type="ECO:0000256" key="1">
    <source>
        <dbReference type="SAM" id="MobiDB-lite"/>
    </source>
</evidence>
<proteinExistence type="predicted"/>
<accession>F4WCA5</accession>